<keyword evidence="3" id="KW-1185">Reference proteome</keyword>
<evidence type="ECO:0000313" key="2">
    <source>
        <dbReference type="EMBL" id="QGR18852.1"/>
    </source>
</evidence>
<dbReference type="GeneID" id="42797774"/>
<dbReference type="NCBIfam" id="TIGR00318">
    <property type="entry name" value="cyaB"/>
    <property type="match status" value="1"/>
</dbReference>
<evidence type="ECO:0000313" key="3">
    <source>
        <dbReference type="Proteomes" id="UP000423396"/>
    </source>
</evidence>
<dbReference type="RefSeq" id="WP_156005072.1">
    <property type="nucleotide sequence ID" value="NZ_CP045483.1"/>
</dbReference>
<organism evidence="2 3">
    <name type="scientific">Stygiolobus azoricus</name>
    <dbReference type="NCBI Taxonomy" id="41675"/>
    <lineage>
        <taxon>Archaea</taxon>
        <taxon>Thermoproteota</taxon>
        <taxon>Thermoprotei</taxon>
        <taxon>Sulfolobales</taxon>
        <taxon>Sulfolobaceae</taxon>
        <taxon>Stygiolobus</taxon>
    </lineage>
</organism>
<dbReference type="OrthoDB" id="46040at2157"/>
<dbReference type="Proteomes" id="UP000423396">
    <property type="component" value="Chromosome"/>
</dbReference>
<dbReference type="PANTHER" id="PTHR21028:SF2">
    <property type="entry name" value="CYTH DOMAIN-CONTAINING PROTEIN"/>
    <property type="match status" value="1"/>
</dbReference>
<evidence type="ECO:0000259" key="1">
    <source>
        <dbReference type="PROSITE" id="PS51707"/>
    </source>
</evidence>
<dbReference type="SUPFAM" id="SSF55154">
    <property type="entry name" value="CYTH-like phosphatases"/>
    <property type="match status" value="1"/>
</dbReference>
<dbReference type="Pfam" id="PF01928">
    <property type="entry name" value="CYTH"/>
    <property type="match status" value="1"/>
</dbReference>
<dbReference type="InterPro" id="IPR033469">
    <property type="entry name" value="CYTH-like_dom_sf"/>
</dbReference>
<proteinExistence type="predicted"/>
<accession>A0A650CME4</accession>
<feature type="domain" description="CYTH" evidence="1">
    <location>
        <begin position="5"/>
        <end position="174"/>
    </location>
</feature>
<dbReference type="InterPro" id="IPR008173">
    <property type="entry name" value="Adenylyl_cyclase_CyaB"/>
</dbReference>
<sequence>MAHIEREVKIKLFSPPLRVLLTKLKNKYIFLGEETQKDIYYNSPIRDFRQTDEALRIRKSNGKIELTYKGPKLSSQSKSRLEINVEISSPEDMDRILQNLGFKKVIELEKTRWNFKANNYTISLDSVKGLGDFLEIEGIDVDEESLLNFVNNFLHENDITGERTLKSYLELMVEKIEKTNSNPN</sequence>
<dbReference type="CDD" id="cd07890">
    <property type="entry name" value="CYTH-like_AC_IV-like"/>
    <property type="match status" value="1"/>
</dbReference>
<gene>
    <name evidence="2" type="primary">cyaB</name>
    <name evidence="2" type="ORF">D1868_01835</name>
</gene>
<dbReference type="KEGG" id="sazo:D1868_01835"/>
<protein>
    <submittedName>
        <fullName evidence="2">Class IV adenylate cyclase</fullName>
    </submittedName>
</protein>
<name>A0A650CME4_9CREN</name>
<dbReference type="PANTHER" id="PTHR21028">
    <property type="entry name" value="SI:CH211-156B7.4"/>
    <property type="match status" value="1"/>
</dbReference>
<dbReference type="Gene3D" id="2.40.320.10">
    <property type="entry name" value="Hypothetical Protein Pfu-838710-001"/>
    <property type="match status" value="1"/>
</dbReference>
<dbReference type="AlphaFoldDB" id="A0A650CME4"/>
<dbReference type="InterPro" id="IPR023577">
    <property type="entry name" value="CYTH_domain"/>
</dbReference>
<dbReference type="EMBL" id="CP045483">
    <property type="protein sequence ID" value="QGR18852.1"/>
    <property type="molecule type" value="Genomic_DNA"/>
</dbReference>
<dbReference type="SMART" id="SM01118">
    <property type="entry name" value="CYTH"/>
    <property type="match status" value="1"/>
</dbReference>
<dbReference type="PROSITE" id="PS51707">
    <property type="entry name" value="CYTH"/>
    <property type="match status" value="1"/>
</dbReference>
<reference evidence="2 3" key="1">
    <citation type="submission" date="2019-10" db="EMBL/GenBank/DDBJ databases">
        <title>Genome Sequences from Six Type Strain Members of the Archaeal Family Sulfolobaceae: Acidianus ambivalens, Acidianus infernus, Metallosphaera prunae, Stygiolobus azoricus, Sulfolobus metallicus, and Sulfurisphaera ohwakuensis.</title>
        <authorList>
            <person name="Counts J.A."/>
            <person name="Kelly R.M."/>
        </authorList>
    </citation>
    <scope>NUCLEOTIDE SEQUENCE [LARGE SCALE GENOMIC DNA]</scope>
    <source>
        <strain evidence="2 3">FC6</strain>
    </source>
</reference>